<accession>A0A3Q1IPV8</accession>
<dbReference type="SUPFAM" id="SSF54117">
    <property type="entry name" value="Interleukin 8-like chemokines"/>
    <property type="match status" value="1"/>
</dbReference>
<evidence type="ECO:0000313" key="4">
    <source>
        <dbReference type="Ensembl" id="ENSATEP00000023852.1"/>
    </source>
</evidence>
<evidence type="ECO:0000256" key="2">
    <source>
        <dbReference type="SAM" id="SignalP"/>
    </source>
</evidence>
<dbReference type="GeneTree" id="ENSGT00990000203766"/>
<keyword evidence="5" id="KW-1185">Reference proteome</keyword>
<dbReference type="Ensembl" id="ENSATET00000024236.3">
    <property type="protein sequence ID" value="ENSATEP00000023852.1"/>
    <property type="gene ID" value="ENSATEG00000016558.3"/>
</dbReference>
<reference evidence="4" key="1">
    <citation type="submission" date="2021-04" db="EMBL/GenBank/DDBJ databases">
        <authorList>
            <consortium name="Wellcome Sanger Institute Data Sharing"/>
        </authorList>
    </citation>
    <scope>NUCLEOTIDE SEQUENCE [LARGE SCALE GENOMIC DNA]</scope>
</reference>
<dbReference type="Pfam" id="PF00048">
    <property type="entry name" value="IL8"/>
    <property type="match status" value="1"/>
</dbReference>
<evidence type="ECO:0000313" key="5">
    <source>
        <dbReference type="Proteomes" id="UP000265040"/>
    </source>
</evidence>
<feature type="signal peptide" evidence="2">
    <location>
        <begin position="1"/>
        <end position="21"/>
    </location>
</feature>
<evidence type="ECO:0000256" key="1">
    <source>
        <dbReference type="ARBA" id="ARBA00022514"/>
    </source>
</evidence>
<dbReference type="GO" id="GO:0005615">
    <property type="term" value="C:extracellular space"/>
    <property type="evidence" value="ECO:0007669"/>
    <property type="project" value="UniProtKB-KW"/>
</dbReference>
<feature type="chain" id="PRO_5018774623" description="Chemokine interleukin-8-like domain-containing protein" evidence="2">
    <location>
        <begin position="22"/>
        <end position="99"/>
    </location>
</feature>
<dbReference type="RefSeq" id="XP_026230778.1">
    <property type="nucleotide sequence ID" value="XM_026374993.2"/>
</dbReference>
<dbReference type="GO" id="GO:0006955">
    <property type="term" value="P:immune response"/>
    <property type="evidence" value="ECO:0007669"/>
    <property type="project" value="InterPro"/>
</dbReference>
<dbReference type="InterPro" id="IPR001811">
    <property type="entry name" value="Chemokine_IL8-like_dom"/>
</dbReference>
<dbReference type="SMART" id="SM00199">
    <property type="entry name" value="SCY"/>
    <property type="match status" value="1"/>
</dbReference>
<dbReference type="OMA" id="VKGIRIC"/>
<organism evidence="4 5">
    <name type="scientific">Anabas testudineus</name>
    <name type="common">Climbing perch</name>
    <name type="synonym">Anthias testudineus</name>
    <dbReference type="NCBI Taxonomy" id="64144"/>
    <lineage>
        <taxon>Eukaryota</taxon>
        <taxon>Metazoa</taxon>
        <taxon>Chordata</taxon>
        <taxon>Craniata</taxon>
        <taxon>Vertebrata</taxon>
        <taxon>Euteleostomi</taxon>
        <taxon>Actinopterygii</taxon>
        <taxon>Neopterygii</taxon>
        <taxon>Teleostei</taxon>
        <taxon>Neoteleostei</taxon>
        <taxon>Acanthomorphata</taxon>
        <taxon>Anabantaria</taxon>
        <taxon>Anabantiformes</taxon>
        <taxon>Anabantoidei</taxon>
        <taxon>Anabantidae</taxon>
        <taxon>Anabas</taxon>
    </lineage>
</organism>
<name>A0A3Q1IPV8_ANATE</name>
<protein>
    <recommendedName>
        <fullName evidence="3">Chemokine interleukin-8-like domain-containing protein</fullName>
    </recommendedName>
</protein>
<keyword evidence="2" id="KW-0732">Signal</keyword>
<dbReference type="GeneID" id="113172151"/>
<keyword evidence="1" id="KW-0202">Cytokine</keyword>
<reference evidence="4" key="3">
    <citation type="submission" date="2025-09" db="UniProtKB">
        <authorList>
            <consortium name="Ensembl"/>
        </authorList>
    </citation>
    <scope>IDENTIFICATION</scope>
</reference>
<feature type="domain" description="Chemokine interleukin-8-like" evidence="3">
    <location>
        <begin position="25"/>
        <end position="84"/>
    </location>
</feature>
<reference evidence="4" key="2">
    <citation type="submission" date="2025-08" db="UniProtKB">
        <authorList>
            <consortium name="Ensembl"/>
        </authorList>
    </citation>
    <scope>IDENTIFICATION</scope>
</reference>
<sequence length="99" mass="11137">MTSLAFLSLLLVTVTVSSVSGQGGIGNCCRHISNIQVRREFLKSYHDQYPPSCYLHAVVFTTLHGKRICAAPGKMWTETSKAYLDGKNYHHQHFISRPQ</sequence>
<dbReference type="AlphaFoldDB" id="A0A3Q1IPV8"/>
<dbReference type="InParanoid" id="A0A3Q1IPV8"/>
<dbReference type="Proteomes" id="UP000265040">
    <property type="component" value="Chromosome 17"/>
</dbReference>
<evidence type="ECO:0000259" key="3">
    <source>
        <dbReference type="SMART" id="SM00199"/>
    </source>
</evidence>
<proteinExistence type="predicted"/>
<dbReference type="OrthoDB" id="9930747at2759"/>
<dbReference type="GO" id="GO:0008009">
    <property type="term" value="F:chemokine activity"/>
    <property type="evidence" value="ECO:0007669"/>
    <property type="project" value="InterPro"/>
</dbReference>
<dbReference type="InterPro" id="IPR036048">
    <property type="entry name" value="Interleukin_8-like_sf"/>
</dbReference>
<dbReference type="Gene3D" id="2.40.50.40">
    <property type="match status" value="1"/>
</dbReference>